<name>A0A495DRT0_9FLAO</name>
<evidence type="ECO:0000313" key="4">
    <source>
        <dbReference type="Proteomes" id="UP000269412"/>
    </source>
</evidence>
<evidence type="ECO:0000256" key="1">
    <source>
        <dbReference type="SAM" id="MobiDB-lite"/>
    </source>
</evidence>
<feature type="compositionally biased region" description="Basic and acidic residues" evidence="1">
    <location>
        <begin position="180"/>
        <end position="199"/>
    </location>
</feature>
<feature type="transmembrane region" description="Helical" evidence="2">
    <location>
        <begin position="6"/>
        <end position="25"/>
    </location>
</feature>
<dbReference type="EMBL" id="RBIQ01000015">
    <property type="protein sequence ID" value="RKR06444.1"/>
    <property type="molecule type" value="Genomic_DNA"/>
</dbReference>
<sequence>MESYQLIIGISVIVLVGFINYKTFFKIAGYGDLPKEKIKFEPIKSLYKKLVKEKVPSDSLLFKYSSNPETRELTFQLLDEFGKTSLFPKEFYTFEKAAESNLINWLYYHDDFDSFPDEIEHFQSVVINSGKDKFNYHVFQFKVYEPHWAAKNDFMFGIVGPFMEGSKPYDLPYLTDSKFKNNENENPKTESERVHEHIFLNKKKPTHNNT</sequence>
<dbReference type="Proteomes" id="UP000269412">
    <property type="component" value="Unassembled WGS sequence"/>
</dbReference>
<reference evidence="3 4" key="1">
    <citation type="submission" date="2018-10" db="EMBL/GenBank/DDBJ databases">
        <title>Genomic Encyclopedia of Archaeal and Bacterial Type Strains, Phase II (KMG-II): from individual species to whole genera.</title>
        <authorList>
            <person name="Goeker M."/>
        </authorList>
    </citation>
    <scope>NUCLEOTIDE SEQUENCE [LARGE SCALE GENOMIC DNA]</scope>
    <source>
        <strain evidence="3 4">DSM 25230</strain>
    </source>
</reference>
<protein>
    <submittedName>
        <fullName evidence="3">Uncharacterized protein</fullName>
    </submittedName>
</protein>
<accession>A0A495DRT0</accession>
<evidence type="ECO:0000313" key="3">
    <source>
        <dbReference type="EMBL" id="RKR06444.1"/>
    </source>
</evidence>
<feature type="compositionally biased region" description="Basic residues" evidence="1">
    <location>
        <begin position="200"/>
        <end position="210"/>
    </location>
</feature>
<comment type="caution">
    <text evidence="3">The sequence shown here is derived from an EMBL/GenBank/DDBJ whole genome shotgun (WGS) entry which is preliminary data.</text>
</comment>
<feature type="region of interest" description="Disordered" evidence="1">
    <location>
        <begin position="180"/>
        <end position="210"/>
    </location>
</feature>
<dbReference type="AlphaFoldDB" id="A0A495DRT0"/>
<gene>
    <name evidence="3" type="ORF">CLV91_3404</name>
</gene>
<keyword evidence="2" id="KW-0812">Transmembrane</keyword>
<dbReference type="RefSeq" id="WP_121069386.1">
    <property type="nucleotide sequence ID" value="NZ_RBIQ01000015.1"/>
</dbReference>
<dbReference type="OrthoDB" id="2618657at2"/>
<keyword evidence="4" id="KW-1185">Reference proteome</keyword>
<evidence type="ECO:0000256" key="2">
    <source>
        <dbReference type="SAM" id="Phobius"/>
    </source>
</evidence>
<keyword evidence="2" id="KW-0472">Membrane</keyword>
<proteinExistence type="predicted"/>
<keyword evidence="2" id="KW-1133">Transmembrane helix</keyword>
<organism evidence="3 4">
    <name type="scientific">Maribacter vaceletii</name>
    <dbReference type="NCBI Taxonomy" id="1206816"/>
    <lineage>
        <taxon>Bacteria</taxon>
        <taxon>Pseudomonadati</taxon>
        <taxon>Bacteroidota</taxon>
        <taxon>Flavobacteriia</taxon>
        <taxon>Flavobacteriales</taxon>
        <taxon>Flavobacteriaceae</taxon>
        <taxon>Maribacter</taxon>
    </lineage>
</organism>